<accession>A0AAV7IR88</accession>
<protein>
    <submittedName>
        <fullName evidence="1">Uncharacterized protein</fullName>
    </submittedName>
</protein>
<evidence type="ECO:0000313" key="2">
    <source>
        <dbReference type="Proteomes" id="UP000826195"/>
    </source>
</evidence>
<proteinExistence type="predicted"/>
<organism evidence="1 2">
    <name type="scientific">Cotesia glomerata</name>
    <name type="common">Lepidopteran parasitic wasp</name>
    <name type="synonym">Apanteles glomeratus</name>
    <dbReference type="NCBI Taxonomy" id="32391"/>
    <lineage>
        <taxon>Eukaryota</taxon>
        <taxon>Metazoa</taxon>
        <taxon>Ecdysozoa</taxon>
        <taxon>Arthropoda</taxon>
        <taxon>Hexapoda</taxon>
        <taxon>Insecta</taxon>
        <taxon>Pterygota</taxon>
        <taxon>Neoptera</taxon>
        <taxon>Endopterygota</taxon>
        <taxon>Hymenoptera</taxon>
        <taxon>Apocrita</taxon>
        <taxon>Ichneumonoidea</taxon>
        <taxon>Braconidae</taxon>
        <taxon>Microgastrinae</taxon>
        <taxon>Cotesia</taxon>
    </lineage>
</organism>
<keyword evidence="2" id="KW-1185">Reference proteome</keyword>
<reference evidence="1 2" key="1">
    <citation type="journal article" date="2021" name="J. Hered.">
        <title>A chromosome-level genome assembly of the parasitoid wasp, Cotesia glomerata (Hymenoptera: Braconidae).</title>
        <authorList>
            <person name="Pinto B.J."/>
            <person name="Weis J.J."/>
            <person name="Gamble T."/>
            <person name="Ode P.J."/>
            <person name="Paul R."/>
            <person name="Zaspel J.M."/>
        </authorList>
    </citation>
    <scope>NUCLEOTIDE SEQUENCE [LARGE SCALE GENOMIC DNA]</scope>
    <source>
        <strain evidence="1">CgM1</strain>
    </source>
</reference>
<comment type="caution">
    <text evidence="1">The sequence shown here is derived from an EMBL/GenBank/DDBJ whole genome shotgun (WGS) entry which is preliminary data.</text>
</comment>
<evidence type="ECO:0000313" key="1">
    <source>
        <dbReference type="EMBL" id="KAH0555185.1"/>
    </source>
</evidence>
<dbReference type="EMBL" id="JAHXZJ010001119">
    <property type="protein sequence ID" value="KAH0555185.1"/>
    <property type="molecule type" value="Genomic_DNA"/>
</dbReference>
<dbReference type="AlphaFoldDB" id="A0AAV7IR88"/>
<gene>
    <name evidence="1" type="ORF">KQX54_015901</name>
</gene>
<name>A0AAV7IR88_COTGL</name>
<sequence length="100" mass="11327">MSEYQYLNSEIQVPKEWPLKTAENLIFQLVRQAIRNHQSGVKISLTVSDVTGFVTDNENGPGYIFKKIKEIHEDTCRIDLIIPLKTELVMPEANLLGPTG</sequence>
<dbReference type="Proteomes" id="UP000826195">
    <property type="component" value="Unassembled WGS sequence"/>
</dbReference>